<evidence type="ECO:0000259" key="3">
    <source>
        <dbReference type="Pfam" id="PF10374"/>
    </source>
</evidence>
<dbReference type="Gene3D" id="1.25.40.10">
    <property type="entry name" value="Tetratricopeptide repeat domain"/>
    <property type="match status" value="1"/>
</dbReference>
<dbReference type="PANTHER" id="PTHR15696:SF0">
    <property type="entry name" value="TELOMERASE-BINDING PROTEIN EST1A"/>
    <property type="match status" value="1"/>
</dbReference>
<dbReference type="InterPro" id="IPR045153">
    <property type="entry name" value="Est1/Ebs1-like"/>
</dbReference>
<dbReference type="EMBL" id="CM035425">
    <property type="protein sequence ID" value="KAH7332041.1"/>
    <property type="molecule type" value="Genomic_DNA"/>
</dbReference>
<dbReference type="InterPro" id="IPR011990">
    <property type="entry name" value="TPR-like_helical_dom_sf"/>
</dbReference>
<evidence type="ECO:0000313" key="4">
    <source>
        <dbReference type="EMBL" id="KAH7332041.1"/>
    </source>
</evidence>
<reference evidence="4" key="1">
    <citation type="submission" date="2021-08" db="EMBL/GenBank/DDBJ databases">
        <title>WGS assembly of Ceratopteris richardii.</title>
        <authorList>
            <person name="Marchant D.B."/>
            <person name="Chen G."/>
            <person name="Jenkins J."/>
            <person name="Shu S."/>
            <person name="Leebens-Mack J."/>
            <person name="Grimwood J."/>
            <person name="Schmutz J."/>
            <person name="Soltis P."/>
            <person name="Soltis D."/>
            <person name="Chen Z.-H."/>
        </authorList>
    </citation>
    <scope>NUCLEOTIDE SEQUENCE</scope>
    <source>
        <strain evidence="4">Whitten #5841</strain>
        <tissue evidence="4">Leaf</tissue>
    </source>
</reference>
<feature type="domain" description="DNA/RNA-binding" evidence="2">
    <location>
        <begin position="201"/>
        <end position="507"/>
    </location>
</feature>
<gene>
    <name evidence="4" type="ORF">KP509_20G065100</name>
</gene>
<dbReference type="GO" id="GO:0005697">
    <property type="term" value="C:telomerase holoenzyme complex"/>
    <property type="evidence" value="ECO:0007669"/>
    <property type="project" value="TreeGrafter"/>
</dbReference>
<accession>A0A8T2SHS2</accession>
<dbReference type="GO" id="GO:0042162">
    <property type="term" value="F:telomeric DNA binding"/>
    <property type="evidence" value="ECO:0007669"/>
    <property type="project" value="TreeGrafter"/>
</dbReference>
<keyword evidence="1" id="KW-0175">Coiled coil</keyword>
<comment type="caution">
    <text evidence="4">The sequence shown here is derived from an EMBL/GenBank/DDBJ whole genome shotgun (WGS) entry which is preliminary data.</text>
</comment>
<dbReference type="AlphaFoldDB" id="A0A8T2SHS2"/>
<name>A0A8T2SHS2_CERRI</name>
<feature type="domain" description="Telomerase activating protein Est1-like N-terminal" evidence="3">
    <location>
        <begin position="62"/>
        <end position="188"/>
    </location>
</feature>
<dbReference type="InterPro" id="IPR018834">
    <property type="entry name" value="DNA/RNA-bd_Est1-type"/>
</dbReference>
<dbReference type="PANTHER" id="PTHR15696">
    <property type="entry name" value="SMG-7 SUPPRESSOR WITH MORPHOLOGICAL EFFECT ON GENITALIA PROTEIN 7"/>
    <property type="match status" value="1"/>
</dbReference>
<dbReference type="Proteomes" id="UP000825935">
    <property type="component" value="Chromosome 20"/>
</dbReference>
<sequence length="827" mass="93841">MQMESHSSAEAYDQVLKLERNLLAASKSKGSFDPAVRRLRTSIRDGYENLILRDLTFSEAFEVEQALWRLHYREIEGFRLRIRKLLTELEQHQGNKSKNQQKKRKKENKKEPLLRALTSFRSFLGETSGFFHNLLIKLRLKHGIASSLGNTDRISDGGDVREELRRCMVTCNKILVYLGDLSRYKELYAVMESSDRDWSVAANYYKQAAVLWPSSGNPYNQLAVLCTYCGNSLSALYLYCRSLAVSVPFETAWENVALLLEKNKQMATQTSTSGSNIDKRLKFDISMPDNLHAFVIEQDLWSIRKAGRCQRDFMISFIELVRILLVQASADELDKAMAVVEEQQGQFLSESIYDTKGNKLAGSIPVALQIVVVLIFCMHHMMRMPTPGVEYLLSITLRFTFKFCTVIAKMARGKSWSAFPMNVILMEWLTDQTESLQRFFVEGDNQTWTIFSVFWEEIIGLDDSFVNELMVDESGFMSQMFQQDQMSEISGKAQWEDHELLGFLPLAGIHVSLDFSSQPPGYADFSLESYSAWNFRATQALQKLFNMIGDNNHGFTLKMPKIAHATPCPEESDPTPSLKEWIEKTFFSPNLSSSLACVRQPEAEAPRNKKVEGTCEDVSSNANALENAGHCELVGSEVSKNNAGSDHEAATEVVFQCKQHSVEQKKDMQLLEEQKMIVNLLEEQKMIVSSTTVAEETQMLNGNSKENDARQQRYEMNHAAKPSNTPIFKLSCETTSFSFRGAGDFHREFLEGEANVSGRLNGPQSIHCFDSVSHVKPKGLKESFSSLSHRDVCIRLNDQLALNTTHSETKNPFVHRLKHLSKQMVAL</sequence>
<dbReference type="Pfam" id="PF10373">
    <property type="entry name" value="EST1_DNA_bind"/>
    <property type="match status" value="1"/>
</dbReference>
<keyword evidence="5" id="KW-1185">Reference proteome</keyword>
<organism evidence="4 5">
    <name type="scientific">Ceratopteris richardii</name>
    <name type="common">Triangle waterfern</name>
    <dbReference type="NCBI Taxonomy" id="49495"/>
    <lineage>
        <taxon>Eukaryota</taxon>
        <taxon>Viridiplantae</taxon>
        <taxon>Streptophyta</taxon>
        <taxon>Embryophyta</taxon>
        <taxon>Tracheophyta</taxon>
        <taxon>Polypodiopsida</taxon>
        <taxon>Polypodiidae</taxon>
        <taxon>Polypodiales</taxon>
        <taxon>Pteridineae</taxon>
        <taxon>Pteridaceae</taxon>
        <taxon>Parkerioideae</taxon>
        <taxon>Ceratopteris</taxon>
    </lineage>
</organism>
<evidence type="ECO:0000256" key="1">
    <source>
        <dbReference type="SAM" id="Coils"/>
    </source>
</evidence>
<dbReference type="Pfam" id="PF10374">
    <property type="entry name" value="EST1"/>
    <property type="match status" value="1"/>
</dbReference>
<dbReference type="GO" id="GO:0070034">
    <property type="term" value="F:telomerase RNA binding"/>
    <property type="evidence" value="ECO:0007669"/>
    <property type="project" value="TreeGrafter"/>
</dbReference>
<dbReference type="SUPFAM" id="SSF48452">
    <property type="entry name" value="TPR-like"/>
    <property type="match status" value="1"/>
</dbReference>
<dbReference type="GO" id="GO:0000184">
    <property type="term" value="P:nuclear-transcribed mRNA catabolic process, nonsense-mediated decay"/>
    <property type="evidence" value="ECO:0007669"/>
    <property type="project" value="TreeGrafter"/>
</dbReference>
<evidence type="ECO:0000259" key="2">
    <source>
        <dbReference type="Pfam" id="PF10373"/>
    </source>
</evidence>
<evidence type="ECO:0000313" key="5">
    <source>
        <dbReference type="Proteomes" id="UP000825935"/>
    </source>
</evidence>
<protein>
    <submittedName>
        <fullName evidence="4">Uncharacterized protein</fullName>
    </submittedName>
</protein>
<dbReference type="OrthoDB" id="69928at2759"/>
<proteinExistence type="predicted"/>
<feature type="coiled-coil region" evidence="1">
    <location>
        <begin position="75"/>
        <end position="109"/>
    </location>
</feature>
<dbReference type="InterPro" id="IPR019458">
    <property type="entry name" value="Est1-like_N"/>
</dbReference>